<dbReference type="Pfam" id="PF02016">
    <property type="entry name" value="Peptidase_S66"/>
    <property type="match status" value="1"/>
</dbReference>
<gene>
    <name evidence="6" type="ORF">A3B45_02280</name>
</gene>
<evidence type="ECO:0000259" key="5">
    <source>
        <dbReference type="Pfam" id="PF17676"/>
    </source>
</evidence>
<dbReference type="InterPro" id="IPR040449">
    <property type="entry name" value="Peptidase_S66_N"/>
</dbReference>
<evidence type="ECO:0000259" key="4">
    <source>
        <dbReference type="Pfam" id="PF02016"/>
    </source>
</evidence>
<evidence type="ECO:0008006" key="8">
    <source>
        <dbReference type="Google" id="ProtNLM"/>
    </source>
</evidence>
<dbReference type="InterPro" id="IPR029062">
    <property type="entry name" value="Class_I_gatase-like"/>
</dbReference>
<reference evidence="6 7" key="1">
    <citation type="journal article" date="2016" name="Nat. Commun.">
        <title>Thousands of microbial genomes shed light on interconnected biogeochemical processes in an aquifer system.</title>
        <authorList>
            <person name="Anantharaman K."/>
            <person name="Brown C.T."/>
            <person name="Hug L.A."/>
            <person name="Sharon I."/>
            <person name="Castelle C.J."/>
            <person name="Probst A.J."/>
            <person name="Thomas B.C."/>
            <person name="Singh A."/>
            <person name="Wilkins M.J."/>
            <person name="Karaoz U."/>
            <person name="Brodie E.L."/>
            <person name="Williams K.H."/>
            <person name="Hubbard S.S."/>
            <person name="Banfield J.F."/>
        </authorList>
    </citation>
    <scope>NUCLEOTIDE SEQUENCE [LARGE SCALE GENOMIC DNA]</scope>
</reference>
<evidence type="ECO:0000256" key="1">
    <source>
        <dbReference type="ARBA" id="ARBA00010233"/>
    </source>
</evidence>
<comment type="similarity">
    <text evidence="1">Belongs to the peptidase S66 family.</text>
</comment>
<dbReference type="Gene3D" id="3.50.30.60">
    <property type="entry name" value="LD-carboxypeptidase A C-terminal domain-like"/>
    <property type="match status" value="1"/>
</dbReference>
<dbReference type="InterPro" id="IPR027461">
    <property type="entry name" value="Carboxypeptidase_A_C_sf"/>
</dbReference>
<dbReference type="PANTHER" id="PTHR30237:SF5">
    <property type="entry name" value="CARBOXYPEPTIDASE VC_A0337-RELATED"/>
    <property type="match status" value="1"/>
</dbReference>
<dbReference type="STRING" id="1797785.A3B45_02280"/>
<dbReference type="Pfam" id="PF17676">
    <property type="entry name" value="Peptidase_S66C"/>
    <property type="match status" value="1"/>
</dbReference>
<dbReference type="AlphaFoldDB" id="A0A1F5KSM3"/>
<dbReference type="EMBL" id="MFDM01000011">
    <property type="protein sequence ID" value="OGE43834.1"/>
    <property type="molecule type" value="Genomic_DNA"/>
</dbReference>
<evidence type="ECO:0000313" key="7">
    <source>
        <dbReference type="Proteomes" id="UP000178565"/>
    </source>
</evidence>
<proteinExistence type="inferred from homology"/>
<protein>
    <recommendedName>
        <fullName evidence="8">LD-carboxypeptidase</fullName>
    </recommendedName>
</protein>
<evidence type="ECO:0000256" key="3">
    <source>
        <dbReference type="PIRSR" id="PIRSR028757-1"/>
    </source>
</evidence>
<dbReference type="Proteomes" id="UP000178565">
    <property type="component" value="Unassembled WGS sequence"/>
</dbReference>
<feature type="domain" description="LD-carboxypeptidase N-terminal" evidence="4">
    <location>
        <begin position="15"/>
        <end position="133"/>
    </location>
</feature>
<dbReference type="GO" id="GO:0016787">
    <property type="term" value="F:hydrolase activity"/>
    <property type="evidence" value="ECO:0007669"/>
    <property type="project" value="UniProtKB-KW"/>
</dbReference>
<feature type="domain" description="LD-carboxypeptidase C-terminal" evidence="5">
    <location>
        <begin position="189"/>
        <end position="308"/>
    </location>
</feature>
<dbReference type="PANTHER" id="PTHR30237">
    <property type="entry name" value="MURAMOYLTETRAPEPTIDE CARBOXYPEPTIDASE"/>
    <property type="match status" value="1"/>
</dbReference>
<name>A0A1F5KSM3_9BACT</name>
<feature type="active site" description="Charge relay system" evidence="3">
    <location>
        <position position="294"/>
    </location>
</feature>
<evidence type="ECO:0000256" key="2">
    <source>
        <dbReference type="ARBA" id="ARBA00022801"/>
    </source>
</evidence>
<dbReference type="Gene3D" id="3.40.50.10740">
    <property type="entry name" value="Class I glutamine amidotransferase-like"/>
    <property type="match status" value="1"/>
</dbReference>
<dbReference type="PIRSF" id="PIRSF028757">
    <property type="entry name" value="LD-carboxypeptidase"/>
    <property type="match status" value="1"/>
</dbReference>
<dbReference type="InterPro" id="IPR040921">
    <property type="entry name" value="Peptidase_S66C"/>
</dbReference>
<accession>A0A1F5KSM3</accession>
<dbReference type="SUPFAM" id="SSF141986">
    <property type="entry name" value="LD-carboxypeptidase A C-terminal domain-like"/>
    <property type="match status" value="1"/>
</dbReference>
<organism evidence="6 7">
    <name type="scientific">Candidatus Daviesbacteria bacterium RIFCSPLOWO2_01_FULL_39_12</name>
    <dbReference type="NCBI Taxonomy" id="1797785"/>
    <lineage>
        <taxon>Bacteria</taxon>
        <taxon>Candidatus Daviesiibacteriota</taxon>
    </lineage>
</organism>
<feature type="active site" description="Charge relay system" evidence="3">
    <location>
        <position position="222"/>
    </location>
</feature>
<evidence type="ECO:0000313" key="6">
    <source>
        <dbReference type="EMBL" id="OGE43834.1"/>
    </source>
</evidence>
<comment type="caution">
    <text evidence="6">The sequence shown here is derived from an EMBL/GenBank/DDBJ whole genome shotgun (WGS) entry which is preliminary data.</text>
</comment>
<dbReference type="InterPro" id="IPR027478">
    <property type="entry name" value="LdcA_N"/>
</dbReference>
<feature type="active site" description="Nucleophile" evidence="3">
    <location>
        <position position="114"/>
    </location>
</feature>
<dbReference type="CDD" id="cd07062">
    <property type="entry name" value="Peptidase_S66_mccF_like"/>
    <property type="match status" value="1"/>
</dbReference>
<dbReference type="InterPro" id="IPR003507">
    <property type="entry name" value="S66_fam"/>
</dbReference>
<keyword evidence="2" id="KW-0378">Hydrolase</keyword>
<dbReference type="SUPFAM" id="SSF52317">
    <property type="entry name" value="Class I glutamine amidotransferase-like"/>
    <property type="match status" value="1"/>
</dbReference>
<sequence>MKILKPPKLNIGDTIGIVASSLPVLPSFRESYERGKKVILDLGFKIKEGKTIGKTRWWMAGTPKEVGEDINNMFADKNIKAIMAQTGGYSAISVLEHLDYELIKNNPKPFIGMSDMTAYHLAIFTKTRMVGFHMDDVTFGFGREVKEGQEDWSKLDQEFFLKFLTKTEAPGIIKPISEWKTWKKGKAAGHLIGGILEHQRILSGTQYYPKIEVFDGVIFFWEEVGVTLHHIATTLYKLKYMGILDRISGMLIGKIKYIKPAREKEVVEPTAKEMILDILKEYKFPIMANLDFGHFTVNIPMPIGIKVSFDTTKKELNFPEGAVI</sequence>